<evidence type="ECO:0008006" key="3">
    <source>
        <dbReference type="Google" id="ProtNLM"/>
    </source>
</evidence>
<dbReference type="OrthoDB" id="6515318at2759"/>
<comment type="caution">
    <text evidence="1">The sequence shown here is derived from an EMBL/GenBank/DDBJ whole genome shotgun (WGS) entry which is preliminary data.</text>
</comment>
<accession>A0A4Y2NW36</accession>
<name>A0A4Y2NW36_ARAVE</name>
<reference evidence="1 2" key="1">
    <citation type="journal article" date="2019" name="Sci. Rep.">
        <title>Orb-weaving spider Araneus ventricosus genome elucidates the spidroin gene catalogue.</title>
        <authorList>
            <person name="Kono N."/>
            <person name="Nakamura H."/>
            <person name="Ohtoshi R."/>
            <person name="Moran D.A.P."/>
            <person name="Shinohara A."/>
            <person name="Yoshida Y."/>
            <person name="Fujiwara M."/>
            <person name="Mori M."/>
            <person name="Tomita M."/>
            <person name="Arakawa K."/>
        </authorList>
    </citation>
    <scope>NUCLEOTIDE SEQUENCE [LARGE SCALE GENOMIC DNA]</scope>
</reference>
<gene>
    <name evidence="1" type="ORF">AVEN_208831_1</name>
</gene>
<protein>
    <recommendedName>
        <fullName evidence="3">RNase H type-1 domain-containing protein</fullName>
    </recommendedName>
</protein>
<organism evidence="1 2">
    <name type="scientific">Araneus ventricosus</name>
    <name type="common">Orbweaver spider</name>
    <name type="synonym">Epeira ventricosa</name>
    <dbReference type="NCBI Taxonomy" id="182803"/>
    <lineage>
        <taxon>Eukaryota</taxon>
        <taxon>Metazoa</taxon>
        <taxon>Ecdysozoa</taxon>
        <taxon>Arthropoda</taxon>
        <taxon>Chelicerata</taxon>
        <taxon>Arachnida</taxon>
        <taxon>Araneae</taxon>
        <taxon>Araneomorphae</taxon>
        <taxon>Entelegynae</taxon>
        <taxon>Araneoidea</taxon>
        <taxon>Araneidae</taxon>
        <taxon>Araneus</taxon>
    </lineage>
</organism>
<keyword evidence="2" id="KW-1185">Reference proteome</keyword>
<evidence type="ECO:0000313" key="1">
    <source>
        <dbReference type="EMBL" id="GBN42520.1"/>
    </source>
</evidence>
<dbReference type="Proteomes" id="UP000499080">
    <property type="component" value="Unassembled WGS sequence"/>
</dbReference>
<evidence type="ECO:0000313" key="2">
    <source>
        <dbReference type="Proteomes" id="UP000499080"/>
    </source>
</evidence>
<dbReference type="AlphaFoldDB" id="A0A4Y2NW36"/>
<proteinExistence type="predicted"/>
<dbReference type="EMBL" id="BGPR01009822">
    <property type="protein sequence ID" value="GBN42520.1"/>
    <property type="molecule type" value="Genomic_DNA"/>
</dbReference>
<sequence length="149" mass="16997">MALYHVWSSTGQQRVLTHFQLDKKGSSTPSKESSYLISPELIPPLPGPPFNKLDWIKAHVGHAGEEVADLLEKKATLEGMLTQYPAPRSFLRKKRHAISTQLWQNEWDNDDNGRNVHLILPKVKTSPAPWKRPEIMYVTGHGPFPTYFK</sequence>